<dbReference type="Gene3D" id="3.40.50.300">
    <property type="entry name" value="P-loop containing nucleotide triphosphate hydrolases"/>
    <property type="match status" value="1"/>
</dbReference>
<proteinExistence type="predicted"/>
<dbReference type="Proteomes" id="UP000031599">
    <property type="component" value="Unassembled WGS sequence"/>
</dbReference>
<comment type="caution">
    <text evidence="2">The sequence shown here is derived from an EMBL/GenBank/DDBJ whole genome shotgun (WGS) entry which is preliminary data.</text>
</comment>
<evidence type="ECO:0000313" key="2">
    <source>
        <dbReference type="EMBL" id="KIG11501.1"/>
    </source>
</evidence>
<gene>
    <name evidence="2" type="ORF">DB30_04155</name>
</gene>
<reference evidence="2 3" key="1">
    <citation type="submission" date="2014-12" db="EMBL/GenBank/DDBJ databases">
        <title>Genome assembly of Enhygromyxa salina DSM 15201.</title>
        <authorList>
            <person name="Sharma G."/>
            <person name="Subramanian S."/>
        </authorList>
    </citation>
    <scope>NUCLEOTIDE SEQUENCE [LARGE SCALE GENOMIC DNA]</scope>
    <source>
        <strain evidence="2 3">DSM 15201</strain>
    </source>
</reference>
<dbReference type="InterPro" id="IPR002611">
    <property type="entry name" value="IstB_ATP-bd"/>
</dbReference>
<dbReference type="GO" id="GO:0005524">
    <property type="term" value="F:ATP binding"/>
    <property type="evidence" value="ECO:0007669"/>
    <property type="project" value="InterPro"/>
</dbReference>
<dbReference type="InterPro" id="IPR027417">
    <property type="entry name" value="P-loop_NTPase"/>
</dbReference>
<feature type="domain" description="IstB-like ATP-binding" evidence="1">
    <location>
        <begin position="2"/>
        <end position="110"/>
    </location>
</feature>
<dbReference type="AlphaFoldDB" id="A0A0C2CJU1"/>
<evidence type="ECO:0000259" key="1">
    <source>
        <dbReference type="Pfam" id="PF01695"/>
    </source>
</evidence>
<dbReference type="Pfam" id="PF01695">
    <property type="entry name" value="IstB_IS21"/>
    <property type="match status" value="1"/>
</dbReference>
<organism evidence="2 3">
    <name type="scientific">Enhygromyxa salina</name>
    <dbReference type="NCBI Taxonomy" id="215803"/>
    <lineage>
        <taxon>Bacteria</taxon>
        <taxon>Pseudomonadati</taxon>
        <taxon>Myxococcota</taxon>
        <taxon>Polyangia</taxon>
        <taxon>Nannocystales</taxon>
        <taxon>Nannocystaceae</taxon>
        <taxon>Enhygromyxa</taxon>
    </lineage>
</organism>
<sequence length="119" mass="13516">MLYTSAHAMFQQLRASRADASYERKLLRYTAPALLIIDDLGLRPLTGDEPLDLYEVIRCRYERGSMIITSNRAIEEWSPLFNDALLAGAAMDRLLHHRQVIEIEGDSFRNPPAKGKRAA</sequence>
<protein>
    <submittedName>
        <fullName evidence="2">Mobile element protein</fullName>
    </submittedName>
</protein>
<dbReference type="EMBL" id="JMCC02000322">
    <property type="protein sequence ID" value="KIG11501.1"/>
    <property type="molecule type" value="Genomic_DNA"/>
</dbReference>
<accession>A0A0C2CJU1</accession>
<name>A0A0C2CJU1_9BACT</name>
<evidence type="ECO:0000313" key="3">
    <source>
        <dbReference type="Proteomes" id="UP000031599"/>
    </source>
</evidence>
<dbReference type="SUPFAM" id="SSF52540">
    <property type="entry name" value="P-loop containing nucleoside triphosphate hydrolases"/>
    <property type="match status" value="1"/>
</dbReference>